<proteinExistence type="predicted"/>
<protein>
    <submittedName>
        <fullName evidence="1">Uncharacterized protein</fullName>
    </submittedName>
</protein>
<organism evidence="1 2">
    <name type="scientific">Elysia crispata</name>
    <name type="common">lettuce slug</name>
    <dbReference type="NCBI Taxonomy" id="231223"/>
    <lineage>
        <taxon>Eukaryota</taxon>
        <taxon>Metazoa</taxon>
        <taxon>Spiralia</taxon>
        <taxon>Lophotrochozoa</taxon>
        <taxon>Mollusca</taxon>
        <taxon>Gastropoda</taxon>
        <taxon>Heterobranchia</taxon>
        <taxon>Euthyneura</taxon>
        <taxon>Panpulmonata</taxon>
        <taxon>Sacoglossa</taxon>
        <taxon>Placobranchoidea</taxon>
        <taxon>Plakobranchidae</taxon>
        <taxon>Elysia</taxon>
    </lineage>
</organism>
<sequence length="93" mass="10039">MRRASIHPSLPLSNVFTFLTTAPLPSRHTSPPRASAVAKIDLLVRERVEQTSAFALRGLGVPCPSSVDIARLQWSSVTSDHRSSPGGRTPAEH</sequence>
<dbReference type="Proteomes" id="UP001283361">
    <property type="component" value="Unassembled WGS sequence"/>
</dbReference>
<evidence type="ECO:0000313" key="2">
    <source>
        <dbReference type="Proteomes" id="UP001283361"/>
    </source>
</evidence>
<comment type="caution">
    <text evidence="1">The sequence shown here is derived from an EMBL/GenBank/DDBJ whole genome shotgun (WGS) entry which is preliminary data.</text>
</comment>
<gene>
    <name evidence="1" type="ORF">RRG08_051038</name>
</gene>
<dbReference type="EMBL" id="JAWDGP010004628">
    <property type="protein sequence ID" value="KAK3762885.1"/>
    <property type="molecule type" value="Genomic_DNA"/>
</dbReference>
<accession>A0AAE1DAM1</accession>
<name>A0AAE1DAM1_9GAST</name>
<reference evidence="1" key="1">
    <citation type="journal article" date="2023" name="G3 (Bethesda)">
        <title>A reference genome for the long-term kleptoplast-retaining sea slug Elysia crispata morphotype clarki.</title>
        <authorList>
            <person name="Eastman K.E."/>
            <person name="Pendleton A.L."/>
            <person name="Shaikh M.A."/>
            <person name="Suttiyut T."/>
            <person name="Ogas R."/>
            <person name="Tomko P."/>
            <person name="Gavelis G."/>
            <person name="Widhalm J.R."/>
            <person name="Wisecaver J.H."/>
        </authorList>
    </citation>
    <scope>NUCLEOTIDE SEQUENCE</scope>
    <source>
        <strain evidence="1">ECLA1</strain>
    </source>
</reference>
<keyword evidence="2" id="KW-1185">Reference proteome</keyword>
<evidence type="ECO:0000313" key="1">
    <source>
        <dbReference type="EMBL" id="KAK3762885.1"/>
    </source>
</evidence>
<dbReference type="AlphaFoldDB" id="A0AAE1DAM1"/>